<reference evidence="2" key="1">
    <citation type="journal article" date="2019" name="Int. J. Syst. Evol. Microbiol.">
        <title>The Global Catalogue of Microorganisms (GCM) 10K type strain sequencing project: providing services to taxonomists for standard genome sequencing and annotation.</title>
        <authorList>
            <consortium name="The Broad Institute Genomics Platform"/>
            <consortium name="The Broad Institute Genome Sequencing Center for Infectious Disease"/>
            <person name="Wu L."/>
            <person name="Ma J."/>
        </authorList>
    </citation>
    <scope>NUCLEOTIDE SEQUENCE [LARGE SCALE GENOMIC DNA]</scope>
    <source>
        <strain evidence="2">CGMCC 1.13574</strain>
    </source>
</reference>
<gene>
    <name evidence="1" type="ORF">ACFSOY_04625</name>
</gene>
<dbReference type="Proteomes" id="UP001597343">
    <property type="component" value="Unassembled WGS sequence"/>
</dbReference>
<dbReference type="EMBL" id="JBHUIO010000002">
    <property type="protein sequence ID" value="MFD2169305.1"/>
    <property type="molecule type" value="Genomic_DNA"/>
</dbReference>
<evidence type="ECO:0000313" key="2">
    <source>
        <dbReference type="Proteomes" id="UP001597343"/>
    </source>
</evidence>
<evidence type="ECO:0000313" key="1">
    <source>
        <dbReference type="EMBL" id="MFD2169305.1"/>
    </source>
</evidence>
<organism evidence="1 2">
    <name type="scientific">Tumebacillus lipolyticus</name>
    <dbReference type="NCBI Taxonomy" id="1280370"/>
    <lineage>
        <taxon>Bacteria</taxon>
        <taxon>Bacillati</taxon>
        <taxon>Bacillota</taxon>
        <taxon>Bacilli</taxon>
        <taxon>Bacillales</taxon>
        <taxon>Alicyclobacillaceae</taxon>
        <taxon>Tumebacillus</taxon>
    </lineage>
</organism>
<proteinExistence type="predicted"/>
<keyword evidence="2" id="KW-1185">Reference proteome</keyword>
<comment type="caution">
    <text evidence="1">The sequence shown here is derived from an EMBL/GenBank/DDBJ whole genome shotgun (WGS) entry which is preliminary data.</text>
</comment>
<dbReference type="RefSeq" id="WP_386044350.1">
    <property type="nucleotide sequence ID" value="NZ_JBHUIO010000002.1"/>
</dbReference>
<accession>A0ABW4ZUM0</accession>
<protein>
    <submittedName>
        <fullName evidence="1">Uncharacterized protein</fullName>
    </submittedName>
</protein>
<name>A0ABW4ZUM0_9BACL</name>
<sequence>MTNQLAHLTQEQHQAINRLESQLGLVLVAYDEYRQEDGAGEPGQQI</sequence>